<evidence type="ECO:0000256" key="4">
    <source>
        <dbReference type="ARBA" id="ARBA00022989"/>
    </source>
</evidence>
<evidence type="ECO:0000256" key="5">
    <source>
        <dbReference type="ARBA" id="ARBA00023136"/>
    </source>
</evidence>
<keyword evidence="8" id="KW-1185">Reference proteome</keyword>
<proteinExistence type="inferred from homology"/>
<evidence type="ECO:0000256" key="6">
    <source>
        <dbReference type="SAM" id="Phobius"/>
    </source>
</evidence>
<comment type="subcellular location">
    <subcellularLocation>
        <location evidence="1">Membrane</location>
    </subcellularLocation>
</comment>
<evidence type="ECO:0000313" key="7">
    <source>
        <dbReference type="EMBL" id="KAL1117004.1"/>
    </source>
</evidence>
<comment type="similarity">
    <text evidence="2">Belongs to the TMEM9 family.</text>
</comment>
<dbReference type="PANTHER" id="PTHR13064">
    <property type="entry name" value="TRANSMEMBRANE PROTEIN 9 FAMILY MEMBER"/>
    <property type="match status" value="1"/>
</dbReference>
<keyword evidence="3 6" id="KW-0812">Transmembrane</keyword>
<dbReference type="InterPro" id="IPR008853">
    <property type="entry name" value="TMEM9/TMEM9B"/>
</dbReference>
<protein>
    <submittedName>
        <fullName evidence="7">Uncharacterized protein</fullName>
    </submittedName>
</protein>
<evidence type="ECO:0000256" key="3">
    <source>
        <dbReference type="ARBA" id="ARBA00022692"/>
    </source>
</evidence>
<organism evidence="7 8">
    <name type="scientific">Ranatra chinensis</name>
    <dbReference type="NCBI Taxonomy" id="642074"/>
    <lineage>
        <taxon>Eukaryota</taxon>
        <taxon>Metazoa</taxon>
        <taxon>Ecdysozoa</taxon>
        <taxon>Arthropoda</taxon>
        <taxon>Hexapoda</taxon>
        <taxon>Insecta</taxon>
        <taxon>Pterygota</taxon>
        <taxon>Neoptera</taxon>
        <taxon>Paraneoptera</taxon>
        <taxon>Hemiptera</taxon>
        <taxon>Heteroptera</taxon>
        <taxon>Panheteroptera</taxon>
        <taxon>Nepomorpha</taxon>
        <taxon>Nepidae</taxon>
        <taxon>Ranatrinae</taxon>
        <taxon>Ranatra</taxon>
    </lineage>
</organism>
<comment type="caution">
    <text evidence="7">The sequence shown here is derived from an EMBL/GenBank/DDBJ whole genome shotgun (WGS) entry which is preliminary data.</text>
</comment>
<evidence type="ECO:0000313" key="8">
    <source>
        <dbReference type="Proteomes" id="UP001558652"/>
    </source>
</evidence>
<dbReference type="EMBL" id="JBFDAA010000016">
    <property type="protein sequence ID" value="KAL1117004.1"/>
    <property type="molecule type" value="Genomic_DNA"/>
</dbReference>
<reference evidence="7 8" key="1">
    <citation type="submission" date="2024-07" db="EMBL/GenBank/DDBJ databases">
        <title>Chromosome-level genome assembly of the water stick insect Ranatra chinensis (Heteroptera: Nepidae).</title>
        <authorList>
            <person name="Liu X."/>
        </authorList>
    </citation>
    <scope>NUCLEOTIDE SEQUENCE [LARGE SCALE GENOMIC DNA]</scope>
    <source>
        <strain evidence="7">Cailab_2021Rc</strain>
        <tissue evidence="7">Muscle</tissue>
    </source>
</reference>
<evidence type="ECO:0000256" key="1">
    <source>
        <dbReference type="ARBA" id="ARBA00004370"/>
    </source>
</evidence>
<dbReference type="Proteomes" id="UP001558652">
    <property type="component" value="Unassembled WGS sequence"/>
</dbReference>
<sequence length="173" mass="19214">MCTCTIVNGTLKYKKSIVSPVPPNNNCDAVIVAPAGDSKKASEELCPRCECIYESRNTGIIKVVVAIVIWIISVLVIYMFFLLCLDPLLNKRAKSSYVEHTNEEPQVAVDRTQWVLGAPERAEWGATSSIGWAFNRTSGNVRSKNNARIYTTDTQCSTEALCRQLEERIVQVA</sequence>
<dbReference type="Pfam" id="PF05434">
    <property type="entry name" value="Tmemb_9"/>
    <property type="match status" value="1"/>
</dbReference>
<name>A0ABD0YIS5_9HEMI</name>
<dbReference type="GO" id="GO:0016020">
    <property type="term" value="C:membrane"/>
    <property type="evidence" value="ECO:0007669"/>
    <property type="project" value="UniProtKB-SubCell"/>
</dbReference>
<feature type="transmembrane region" description="Helical" evidence="6">
    <location>
        <begin position="63"/>
        <end position="85"/>
    </location>
</feature>
<keyword evidence="5 6" id="KW-0472">Membrane</keyword>
<dbReference type="PANTHER" id="PTHR13064:SF6">
    <property type="entry name" value="TRANSMEMBRANE PROTEIN 9"/>
    <property type="match status" value="1"/>
</dbReference>
<evidence type="ECO:0000256" key="2">
    <source>
        <dbReference type="ARBA" id="ARBA00007264"/>
    </source>
</evidence>
<gene>
    <name evidence="7" type="ORF">AAG570_004332</name>
</gene>
<dbReference type="AlphaFoldDB" id="A0ABD0YIS5"/>
<keyword evidence="4 6" id="KW-1133">Transmembrane helix</keyword>
<accession>A0ABD0YIS5</accession>